<dbReference type="OrthoDB" id="161692at2"/>
<protein>
    <recommendedName>
        <fullName evidence="4">Nudix hydrolase domain-containing protein</fullName>
    </recommendedName>
</protein>
<dbReference type="Gene3D" id="3.90.79.10">
    <property type="entry name" value="Nucleoside Triphosphate Pyrophosphohydrolase"/>
    <property type="match status" value="1"/>
</dbReference>
<sequence>MCEGRLILGGVVELFQRPIICIIATDTGSQPQRVLLQRRVKSRDDTPYSGYFELPQGKVNHNESLEGAARRELSEETGLDLGPLLAGGESPYDAGSWKTSNLLTSHPLICVADTIQNHLGIAVVAEVQGTPYATSEAAQHRWCTFTEVTNLVNRRAIFPLNIPMLQEFMRVALRAMEAK</sequence>
<comment type="similarity">
    <text evidence="1 3">Belongs to the Nudix hydrolase family.</text>
</comment>
<evidence type="ECO:0000259" key="4">
    <source>
        <dbReference type="PROSITE" id="PS51462"/>
    </source>
</evidence>
<dbReference type="CDD" id="cd02883">
    <property type="entry name" value="NUDIX_Hydrolase"/>
    <property type="match status" value="1"/>
</dbReference>
<proteinExistence type="inferred from homology"/>
<reference evidence="5 6" key="1">
    <citation type="submission" date="2018-04" db="EMBL/GenBank/DDBJ databases">
        <title>Micromonosporas from Atacama Desert.</title>
        <authorList>
            <person name="Carro L."/>
            <person name="Klenk H.-P."/>
            <person name="Goodfellow M."/>
        </authorList>
    </citation>
    <scope>NUCLEOTIDE SEQUENCE [LARGE SCALE GENOMIC DNA]</scope>
    <source>
        <strain evidence="5 6">LB19</strain>
    </source>
</reference>
<dbReference type="InterPro" id="IPR015797">
    <property type="entry name" value="NUDIX_hydrolase-like_dom_sf"/>
</dbReference>
<gene>
    <name evidence="5" type="ORF">DDE19_26020</name>
</gene>
<dbReference type="InterPro" id="IPR020476">
    <property type="entry name" value="Nudix_hydrolase"/>
</dbReference>
<dbReference type="EMBL" id="QDGB01000326">
    <property type="protein sequence ID" value="RQX13399.1"/>
    <property type="molecule type" value="Genomic_DNA"/>
</dbReference>
<dbReference type="PANTHER" id="PTHR43736:SF1">
    <property type="entry name" value="DIHYDRONEOPTERIN TRIPHOSPHATE DIPHOSPHATASE"/>
    <property type="match status" value="1"/>
</dbReference>
<dbReference type="PROSITE" id="PS51462">
    <property type="entry name" value="NUDIX"/>
    <property type="match status" value="1"/>
</dbReference>
<organism evidence="5 6">
    <name type="scientific">Micromonospora ureilytica</name>
    <dbReference type="NCBI Taxonomy" id="709868"/>
    <lineage>
        <taxon>Bacteria</taxon>
        <taxon>Bacillati</taxon>
        <taxon>Actinomycetota</taxon>
        <taxon>Actinomycetes</taxon>
        <taxon>Micromonosporales</taxon>
        <taxon>Micromonosporaceae</taxon>
        <taxon>Micromonospora</taxon>
    </lineage>
</organism>
<dbReference type="PROSITE" id="PS00893">
    <property type="entry name" value="NUDIX_BOX"/>
    <property type="match status" value="1"/>
</dbReference>
<dbReference type="GO" id="GO:0016787">
    <property type="term" value="F:hydrolase activity"/>
    <property type="evidence" value="ECO:0007669"/>
    <property type="project" value="UniProtKB-KW"/>
</dbReference>
<feature type="domain" description="Nudix hydrolase" evidence="4">
    <location>
        <begin position="14"/>
        <end position="166"/>
    </location>
</feature>
<evidence type="ECO:0000313" key="6">
    <source>
        <dbReference type="Proteomes" id="UP000278981"/>
    </source>
</evidence>
<evidence type="ECO:0000256" key="3">
    <source>
        <dbReference type="RuleBase" id="RU003476"/>
    </source>
</evidence>
<dbReference type="PRINTS" id="PR00502">
    <property type="entry name" value="NUDIXFAMILY"/>
</dbReference>
<evidence type="ECO:0000313" key="5">
    <source>
        <dbReference type="EMBL" id="RQX13399.1"/>
    </source>
</evidence>
<comment type="caution">
    <text evidence="5">The sequence shown here is derived from an EMBL/GenBank/DDBJ whole genome shotgun (WGS) entry which is preliminary data.</text>
</comment>
<dbReference type="InterPro" id="IPR020084">
    <property type="entry name" value="NUDIX_hydrolase_CS"/>
</dbReference>
<dbReference type="AlphaFoldDB" id="A0A3N9XKT6"/>
<dbReference type="InterPro" id="IPR000086">
    <property type="entry name" value="NUDIX_hydrolase_dom"/>
</dbReference>
<dbReference type="SUPFAM" id="SSF55811">
    <property type="entry name" value="Nudix"/>
    <property type="match status" value="1"/>
</dbReference>
<dbReference type="Proteomes" id="UP000278981">
    <property type="component" value="Unassembled WGS sequence"/>
</dbReference>
<dbReference type="Pfam" id="PF00293">
    <property type="entry name" value="NUDIX"/>
    <property type="match status" value="1"/>
</dbReference>
<keyword evidence="2 3" id="KW-0378">Hydrolase</keyword>
<evidence type="ECO:0000256" key="2">
    <source>
        <dbReference type="ARBA" id="ARBA00022801"/>
    </source>
</evidence>
<accession>A0A3N9XKT6</accession>
<evidence type="ECO:0000256" key="1">
    <source>
        <dbReference type="ARBA" id="ARBA00005582"/>
    </source>
</evidence>
<name>A0A3N9XKT6_9ACTN</name>
<dbReference type="PANTHER" id="PTHR43736">
    <property type="entry name" value="ADP-RIBOSE PYROPHOSPHATASE"/>
    <property type="match status" value="1"/>
</dbReference>